<keyword evidence="3" id="KW-1185">Reference proteome</keyword>
<reference evidence="2" key="2">
    <citation type="submission" date="2023-05" db="EMBL/GenBank/DDBJ databases">
        <authorList>
            <consortium name="Lawrence Berkeley National Laboratory"/>
            <person name="Steindorff A."/>
            <person name="Hensen N."/>
            <person name="Bonometti L."/>
            <person name="Westerberg I."/>
            <person name="Brannstrom I.O."/>
            <person name="Guillou S."/>
            <person name="Cros-Aarteil S."/>
            <person name="Calhoun S."/>
            <person name="Haridas S."/>
            <person name="Kuo A."/>
            <person name="Mondo S."/>
            <person name="Pangilinan J."/>
            <person name="Riley R."/>
            <person name="Labutti K."/>
            <person name="Andreopoulos B."/>
            <person name="Lipzen A."/>
            <person name="Chen C."/>
            <person name="Yanf M."/>
            <person name="Daum C."/>
            <person name="Ng V."/>
            <person name="Clum A."/>
            <person name="Ohm R."/>
            <person name="Martin F."/>
            <person name="Silar P."/>
            <person name="Natvig D."/>
            <person name="Lalanne C."/>
            <person name="Gautier V."/>
            <person name="Ament-Velasquez S.L."/>
            <person name="Kruys A."/>
            <person name="Hutchinson M.I."/>
            <person name="Powell A.J."/>
            <person name="Barry K."/>
            <person name="Miller A.N."/>
            <person name="Grigoriev I.V."/>
            <person name="Debuchy R."/>
            <person name="Gladieux P."/>
            <person name="Thoren M.H."/>
            <person name="Johannesson H."/>
        </authorList>
    </citation>
    <scope>NUCLEOTIDE SEQUENCE</scope>
    <source>
        <strain evidence="2">CBS 990.96</strain>
    </source>
</reference>
<evidence type="ECO:0000256" key="1">
    <source>
        <dbReference type="SAM" id="SignalP"/>
    </source>
</evidence>
<protein>
    <recommendedName>
        <fullName evidence="4">Fungal calcium binding protein domain-containing protein</fullName>
    </recommendedName>
</protein>
<organism evidence="2 3">
    <name type="scientific">Podospora fimiseda</name>
    <dbReference type="NCBI Taxonomy" id="252190"/>
    <lineage>
        <taxon>Eukaryota</taxon>
        <taxon>Fungi</taxon>
        <taxon>Dikarya</taxon>
        <taxon>Ascomycota</taxon>
        <taxon>Pezizomycotina</taxon>
        <taxon>Sordariomycetes</taxon>
        <taxon>Sordariomycetidae</taxon>
        <taxon>Sordariales</taxon>
        <taxon>Podosporaceae</taxon>
        <taxon>Podospora</taxon>
    </lineage>
</organism>
<dbReference type="Proteomes" id="UP001301958">
    <property type="component" value="Unassembled WGS sequence"/>
</dbReference>
<feature type="chain" id="PRO_5042936541" description="Fungal calcium binding protein domain-containing protein" evidence="1">
    <location>
        <begin position="18"/>
        <end position="113"/>
    </location>
</feature>
<sequence length="113" mass="12073">MQITPILAILLATPALAAPFAEAEADATIDSIITRDMTPRADFNEAEVFAFQPPASCSVLNCISVIGQAVCIANAIDDDDYKGILKCAKKKELCGCAGCFSKLNKFLEKWGIC</sequence>
<proteinExistence type="predicted"/>
<dbReference type="AlphaFoldDB" id="A0AAN6YQU6"/>
<accession>A0AAN6YQU6</accession>
<gene>
    <name evidence="2" type="ORF">QBC38DRAFT_523181</name>
</gene>
<feature type="signal peptide" evidence="1">
    <location>
        <begin position="1"/>
        <end position="17"/>
    </location>
</feature>
<dbReference type="EMBL" id="MU865582">
    <property type="protein sequence ID" value="KAK4221132.1"/>
    <property type="molecule type" value="Genomic_DNA"/>
</dbReference>
<evidence type="ECO:0000313" key="3">
    <source>
        <dbReference type="Proteomes" id="UP001301958"/>
    </source>
</evidence>
<keyword evidence="1" id="KW-0732">Signal</keyword>
<name>A0AAN6YQU6_9PEZI</name>
<evidence type="ECO:0008006" key="4">
    <source>
        <dbReference type="Google" id="ProtNLM"/>
    </source>
</evidence>
<comment type="caution">
    <text evidence="2">The sequence shown here is derived from an EMBL/GenBank/DDBJ whole genome shotgun (WGS) entry which is preliminary data.</text>
</comment>
<evidence type="ECO:0000313" key="2">
    <source>
        <dbReference type="EMBL" id="KAK4221132.1"/>
    </source>
</evidence>
<reference evidence="2" key="1">
    <citation type="journal article" date="2023" name="Mol. Phylogenet. Evol.">
        <title>Genome-scale phylogeny and comparative genomics of the fungal order Sordariales.</title>
        <authorList>
            <person name="Hensen N."/>
            <person name="Bonometti L."/>
            <person name="Westerberg I."/>
            <person name="Brannstrom I.O."/>
            <person name="Guillou S."/>
            <person name="Cros-Aarteil S."/>
            <person name="Calhoun S."/>
            <person name="Haridas S."/>
            <person name="Kuo A."/>
            <person name="Mondo S."/>
            <person name="Pangilinan J."/>
            <person name="Riley R."/>
            <person name="LaButti K."/>
            <person name="Andreopoulos B."/>
            <person name="Lipzen A."/>
            <person name="Chen C."/>
            <person name="Yan M."/>
            <person name="Daum C."/>
            <person name="Ng V."/>
            <person name="Clum A."/>
            <person name="Steindorff A."/>
            <person name="Ohm R.A."/>
            <person name="Martin F."/>
            <person name="Silar P."/>
            <person name="Natvig D.O."/>
            <person name="Lalanne C."/>
            <person name="Gautier V."/>
            <person name="Ament-Velasquez S.L."/>
            <person name="Kruys A."/>
            <person name="Hutchinson M.I."/>
            <person name="Powell A.J."/>
            <person name="Barry K."/>
            <person name="Miller A.N."/>
            <person name="Grigoriev I.V."/>
            <person name="Debuchy R."/>
            <person name="Gladieux P."/>
            <person name="Hiltunen Thoren M."/>
            <person name="Johannesson H."/>
        </authorList>
    </citation>
    <scope>NUCLEOTIDE SEQUENCE</scope>
    <source>
        <strain evidence="2">CBS 990.96</strain>
    </source>
</reference>
<feature type="non-terminal residue" evidence="2">
    <location>
        <position position="113"/>
    </location>
</feature>